<organism evidence="1 2">
    <name type="scientific">Russula earlei</name>
    <dbReference type="NCBI Taxonomy" id="71964"/>
    <lineage>
        <taxon>Eukaryota</taxon>
        <taxon>Fungi</taxon>
        <taxon>Dikarya</taxon>
        <taxon>Basidiomycota</taxon>
        <taxon>Agaricomycotina</taxon>
        <taxon>Agaricomycetes</taxon>
        <taxon>Russulales</taxon>
        <taxon>Russulaceae</taxon>
        <taxon>Russula</taxon>
    </lineage>
</organism>
<sequence>MTGINLVDFDLPMSLLIVPPKQYVLNPVVSGTRLLLIQTLFYLEWATRTTGASFNPFSALLELNRRYNVGIVGFSSGMISACVVGTSATLLDFLSNATSAFRLALWIGVRAQCFRRQALINSGLRLNDDRSWCRILLGMGCHAAEEAISQFGLQGGESALLYVTAVNDEQCITVSGRPDILSSFIATLPEAVSILEPPVGTLYHSPTHNNGVRDEVLADLCRRKIRFPAYKDIVCPIRSTSTGKILEADQNVSLVQSIVDVILVQQVNWDRVTHSVAQSIPENEIAHLVNVGPGTGLLRSMENAFPDGGFVTHLVTFDDPRKTTILEPQDCVAIVGMAVNMPGAPNASKLWEILEKGMNTVVEVPANRFRIGDYTTRMSGRFMKARTGNFLDDVDKFDHEFFNISPREARSMDPQMRILLHTAYEALEDAGTGKGTLRAFLSGRISHSMGFGGPSVVVDTACSSSLVAIYQACRALVNGDCTAALAGGVNVITSPDMFLGLDRGHFLSPTGQCRVFDASANGYSRGEGCGLFVLKRLSDARVENDRILGVIRGVEVNQSGMARSITQPHVPTQIKLLQQLLERSGFAPEDVNVVEAHGTGTQTGDVGELESIRRVFSTNRSAENPLHVTSIKANIGHLEAASGAAGLAKLLLMLQHRKIPRLISLVNLNPRISELATDHTLIDTESRQWNLVREDFPRMALLNNFGAAGSNGALLLQEYVPPPAIQEGSISTAIPYIFGLSAKTETALVSMRMRMIRWLDSAHAQNARLSDIAYSLTARRRIYEHRLSLMAYTRHELVEALISGPSSVRISKNNGRAAFVFSGQGGQYVGMGREALQSGFPGVVQFIAPAENCSSLSELEQLEVAQSAIFALEYALAQLWISWGVIPAVVFGHSLGEYVAQTVAGVLSLRDALFLVASRARLMIQNCAPDSTGMMAVNISPVAIGSILKSSEEFYAITISCYNSPDDVVVSGPSAGLQALKAYLDGTDDFTLLARRVTISPPVIPIISNVCGKLVFPGDSSVFNAEYYVRHCTEPVLFDDGVRASVSTDLLPTIDAWIEIGPHAAVLPTLKRHPMVQKDTLFLTSMRKRQHPLVSLHNALSQLYLSPFEIKWRNVFSHLPFVSNISLPTYPWSNTSFWVSFEEEISPMYRINPLTRATVGNHGFPFTVLHPWIQFPFSGDNILSVFETPITHLSEFICGHRVREHPLCPASTYQELALAGVQASVIFCHTKYKYRLAVLYDIEFQSPLIYSEGTCYAIQTSIKFETEDAGSWKGRTHAHGNFKLQLPSSTSSKFSLIRPVISHRVSSITTERDSKIFSASSVYQVFFPRVVEYGKNYRAIRLLTMSAEGTEGYATVQLPANSDHACFVVNPILMDAMLHVAGFIANMRGNTNDVFICSKVGCVEMIPRLIDDSAPYGIYVNCAWLPGGDMLAETYTLEQGPANQIVAHLEGIHFRKVPLTTLEHGLTLAAGLILSEPLKLEGNVISSRSPTPPISQHFAEIQLGTTHSKSSALSSTKSPSGITINPSGSLYSANLNFLSLSRDVNKEATVKNILGVPCRSSEVSLATNALVKQPSDSGDKTCRSDSHFSLSLPSDLFATHTSAKAIQSFITSRLRASCESPNGSTHSCLADTMDGNAGLSLSALHLDTVPVPVQRTRSSGRAPLFLIHDGGGLVKYIHNIPSLGRDLWGIDNPYFITSQPWEVCRIYGFRVRQVHNGSRGTKGLSFLAVGTYFLLKLIANLLYVAGWSFGGIIAFEVARHLLKLDVVVKGVVLIDSPSPLNHVPLSDALVDSIVKLNRHSVPGISLLVKRQFQMNSRILLDYDPREGGGPYPRLVFLSSCENYNPGSGLEVPSWLSSSADRRSAAAEWEAIAGNLIKCIDIPGHHFQVFHSPFRTYLFGFPHNAVGC</sequence>
<gene>
    <name evidence="1" type="ORF">F5148DRAFT_1148714</name>
</gene>
<protein>
    <submittedName>
        <fullName evidence="1">Polyketide synthase</fullName>
    </submittedName>
</protein>
<reference evidence="1" key="1">
    <citation type="submission" date="2021-03" db="EMBL/GenBank/DDBJ databases">
        <title>Evolutionary priming and transition to the ectomycorrhizal habit in an iconic lineage of mushroom-forming fungi: is preadaptation a requirement?</title>
        <authorList>
            <consortium name="DOE Joint Genome Institute"/>
            <person name="Looney B.P."/>
            <person name="Miyauchi S."/>
            <person name="Morin E."/>
            <person name="Drula E."/>
            <person name="Courty P.E."/>
            <person name="Chicoki N."/>
            <person name="Fauchery L."/>
            <person name="Kohler A."/>
            <person name="Kuo A."/>
            <person name="LaButti K."/>
            <person name="Pangilinan J."/>
            <person name="Lipzen A."/>
            <person name="Riley R."/>
            <person name="Andreopoulos W."/>
            <person name="He G."/>
            <person name="Johnson J."/>
            <person name="Barry K.W."/>
            <person name="Grigoriev I.V."/>
            <person name="Nagy L."/>
            <person name="Hibbett D."/>
            <person name="Henrissat B."/>
            <person name="Matheny P.B."/>
            <person name="Labbe J."/>
            <person name="Martin A.F."/>
        </authorList>
    </citation>
    <scope>NUCLEOTIDE SEQUENCE</scope>
    <source>
        <strain evidence="1">BPL698</strain>
    </source>
</reference>
<evidence type="ECO:0000313" key="2">
    <source>
        <dbReference type="Proteomes" id="UP001207468"/>
    </source>
</evidence>
<dbReference type="Proteomes" id="UP001207468">
    <property type="component" value="Unassembled WGS sequence"/>
</dbReference>
<dbReference type="EMBL" id="JAGFNK010000077">
    <property type="protein sequence ID" value="KAI9508881.1"/>
    <property type="molecule type" value="Genomic_DNA"/>
</dbReference>
<accession>A0ACC0UBL2</accession>
<comment type="caution">
    <text evidence="1">The sequence shown here is derived from an EMBL/GenBank/DDBJ whole genome shotgun (WGS) entry which is preliminary data.</text>
</comment>
<evidence type="ECO:0000313" key="1">
    <source>
        <dbReference type="EMBL" id="KAI9508881.1"/>
    </source>
</evidence>
<proteinExistence type="predicted"/>
<name>A0ACC0UBL2_9AGAM</name>
<keyword evidence="2" id="KW-1185">Reference proteome</keyword>